<feature type="region of interest" description="Disordered" evidence="1">
    <location>
        <begin position="57"/>
        <end position="137"/>
    </location>
</feature>
<sequence length="203" mass="21376">MKYFIFSFLLLLNILLGLYSTKQLDGVLPEPYQRTTYLNAGAAAKQVEEALVDKPAPVEPAGADATHSSSEPPTVVEQPSAPVSSFNDLNAQPNAMMVSSTPNQDAPSESQSQATSLVARSKPKSIGSSAQFKAEAKSNRTVTPVPVPVPSVTTFVHTAPAPIVRAPEPVSVPTESNSAARHAPNKNIAGLCQNSTGAWLPCR</sequence>
<name>A0A4R6YBR0_9BURK</name>
<gene>
    <name evidence="2" type="ORF">DFR44_10184</name>
</gene>
<dbReference type="Proteomes" id="UP000294480">
    <property type="component" value="Unassembled WGS sequence"/>
</dbReference>
<dbReference type="OrthoDB" id="10020397at2"/>
<reference evidence="2 3" key="1">
    <citation type="submission" date="2019-03" db="EMBL/GenBank/DDBJ databases">
        <title>Genomic Encyclopedia of Type Strains, Phase IV (KMG-IV): sequencing the most valuable type-strain genomes for metagenomic binning, comparative biology and taxonomic classification.</title>
        <authorList>
            <person name="Goeker M."/>
        </authorList>
    </citation>
    <scope>NUCLEOTIDE SEQUENCE [LARGE SCALE GENOMIC DNA]</scope>
    <source>
        <strain evidence="2 3">DSM 102852</strain>
    </source>
</reference>
<evidence type="ECO:0000313" key="3">
    <source>
        <dbReference type="Proteomes" id="UP000294480"/>
    </source>
</evidence>
<dbReference type="AlphaFoldDB" id="A0A4R6YBR0"/>
<accession>A0A4R6YBR0</accession>
<evidence type="ECO:0000256" key="1">
    <source>
        <dbReference type="SAM" id="MobiDB-lite"/>
    </source>
</evidence>
<protein>
    <submittedName>
        <fullName evidence="2">Uncharacterized protein</fullName>
    </submittedName>
</protein>
<proteinExistence type="predicted"/>
<dbReference type="RefSeq" id="WP_133618729.1">
    <property type="nucleotide sequence ID" value="NZ_SNZE01000001.1"/>
</dbReference>
<dbReference type="EMBL" id="SNZE01000001">
    <property type="protein sequence ID" value="TDR33034.1"/>
    <property type="molecule type" value="Genomic_DNA"/>
</dbReference>
<organism evidence="2 3">
    <name type="scientific">Hydromonas duriensis</name>
    <dbReference type="NCBI Taxonomy" id="1527608"/>
    <lineage>
        <taxon>Bacteria</taxon>
        <taxon>Pseudomonadati</taxon>
        <taxon>Pseudomonadota</taxon>
        <taxon>Betaproteobacteria</taxon>
        <taxon>Burkholderiales</taxon>
        <taxon>Burkholderiaceae</taxon>
        <taxon>Hydromonas</taxon>
    </lineage>
</organism>
<evidence type="ECO:0000313" key="2">
    <source>
        <dbReference type="EMBL" id="TDR33034.1"/>
    </source>
</evidence>
<feature type="compositionally biased region" description="Polar residues" evidence="1">
    <location>
        <begin position="81"/>
        <end position="118"/>
    </location>
</feature>
<comment type="caution">
    <text evidence="2">The sequence shown here is derived from an EMBL/GenBank/DDBJ whole genome shotgun (WGS) entry which is preliminary data.</text>
</comment>
<keyword evidence="3" id="KW-1185">Reference proteome</keyword>